<dbReference type="RefSeq" id="WP_079422859.1">
    <property type="nucleotide sequence ID" value="NZ_MZGV01000011.1"/>
</dbReference>
<gene>
    <name evidence="7" type="ORF">CLORY_14490</name>
</gene>
<dbReference type="PANTHER" id="PTHR43471:SF1">
    <property type="entry name" value="ABC TRANSPORTER PERMEASE PROTEIN NOSY-RELATED"/>
    <property type="match status" value="1"/>
</dbReference>
<keyword evidence="8" id="KW-1185">Reference proteome</keyword>
<dbReference type="STRING" id="1450648.CLORY_14490"/>
<name>A0A1V4IT47_9CLOT</name>
<dbReference type="Pfam" id="PF12698">
    <property type="entry name" value="ABC2_membrane_3"/>
    <property type="match status" value="1"/>
</dbReference>
<proteinExistence type="predicted"/>
<dbReference type="PANTHER" id="PTHR43471">
    <property type="entry name" value="ABC TRANSPORTER PERMEASE"/>
    <property type="match status" value="1"/>
</dbReference>
<organism evidence="7 8">
    <name type="scientific">Clostridium oryzae</name>
    <dbReference type="NCBI Taxonomy" id="1450648"/>
    <lineage>
        <taxon>Bacteria</taxon>
        <taxon>Bacillati</taxon>
        <taxon>Bacillota</taxon>
        <taxon>Clostridia</taxon>
        <taxon>Eubacteriales</taxon>
        <taxon>Clostridiaceae</taxon>
        <taxon>Clostridium</taxon>
    </lineage>
</organism>
<evidence type="ECO:0000256" key="1">
    <source>
        <dbReference type="ARBA" id="ARBA00004141"/>
    </source>
</evidence>
<sequence length="244" mass="27060">MEFSMRRVNALLKKEIKDISKNVNVLFMCIMPLVFAVIYANVFKGLSNGGNSAFGKTYILELCVYMNLVLVAGFVTAMLIAEEKEKNTMRTLMMSGVSPVEFLLGKAIITLIMSVAINIAMFFIMGMEVQHTISYIILTTLVTITMIELGAVVGIIAENQMATSTVGMPIFMAILMIPILANISHTIKEIARFLPNYNMAVLMKKIFLNKPIGAGDAFEIFVIIVWIILAAAVFGYTYSKKRLD</sequence>
<evidence type="ECO:0000256" key="5">
    <source>
        <dbReference type="SAM" id="Phobius"/>
    </source>
</evidence>
<feature type="transmembrane region" description="Helical" evidence="5">
    <location>
        <begin position="102"/>
        <end position="127"/>
    </location>
</feature>
<evidence type="ECO:0000256" key="2">
    <source>
        <dbReference type="ARBA" id="ARBA00022692"/>
    </source>
</evidence>
<accession>A0A1V4IT47</accession>
<evidence type="ECO:0000256" key="4">
    <source>
        <dbReference type="ARBA" id="ARBA00023136"/>
    </source>
</evidence>
<dbReference type="EMBL" id="MZGV01000011">
    <property type="protein sequence ID" value="OPJ63083.1"/>
    <property type="molecule type" value="Genomic_DNA"/>
</dbReference>
<dbReference type="GO" id="GO:0140359">
    <property type="term" value="F:ABC-type transporter activity"/>
    <property type="evidence" value="ECO:0007669"/>
    <property type="project" value="InterPro"/>
</dbReference>
<keyword evidence="4 5" id="KW-0472">Membrane</keyword>
<protein>
    <submittedName>
        <fullName evidence="7">ABC-2 family transporter protein</fullName>
    </submittedName>
</protein>
<comment type="subcellular location">
    <subcellularLocation>
        <location evidence="1">Membrane</location>
        <topology evidence="1">Multi-pass membrane protein</topology>
    </subcellularLocation>
</comment>
<evidence type="ECO:0000313" key="8">
    <source>
        <dbReference type="Proteomes" id="UP000190080"/>
    </source>
</evidence>
<evidence type="ECO:0000256" key="3">
    <source>
        <dbReference type="ARBA" id="ARBA00022989"/>
    </source>
</evidence>
<dbReference type="OrthoDB" id="3182222at2"/>
<feature type="transmembrane region" description="Helical" evidence="5">
    <location>
        <begin position="169"/>
        <end position="187"/>
    </location>
</feature>
<feature type="transmembrane region" description="Helical" evidence="5">
    <location>
        <begin position="217"/>
        <end position="238"/>
    </location>
</feature>
<keyword evidence="3 5" id="KW-1133">Transmembrane helix</keyword>
<keyword evidence="2 5" id="KW-0812">Transmembrane</keyword>
<dbReference type="AlphaFoldDB" id="A0A1V4IT47"/>
<dbReference type="Proteomes" id="UP000190080">
    <property type="component" value="Unassembled WGS sequence"/>
</dbReference>
<comment type="caution">
    <text evidence="7">The sequence shown here is derived from an EMBL/GenBank/DDBJ whole genome shotgun (WGS) entry which is preliminary data.</text>
</comment>
<reference evidence="7 8" key="1">
    <citation type="submission" date="2017-03" db="EMBL/GenBank/DDBJ databases">
        <title>Genome sequence of Clostridium oryzae DSM 28571.</title>
        <authorList>
            <person name="Poehlein A."/>
            <person name="Daniel R."/>
        </authorList>
    </citation>
    <scope>NUCLEOTIDE SEQUENCE [LARGE SCALE GENOMIC DNA]</scope>
    <source>
        <strain evidence="7 8">DSM 28571</strain>
    </source>
</reference>
<feature type="transmembrane region" description="Helical" evidence="5">
    <location>
        <begin position="59"/>
        <end position="81"/>
    </location>
</feature>
<evidence type="ECO:0000313" key="7">
    <source>
        <dbReference type="EMBL" id="OPJ63083.1"/>
    </source>
</evidence>
<feature type="transmembrane region" description="Helical" evidence="5">
    <location>
        <begin position="21"/>
        <end position="39"/>
    </location>
</feature>
<evidence type="ECO:0000259" key="6">
    <source>
        <dbReference type="Pfam" id="PF12698"/>
    </source>
</evidence>
<dbReference type="GO" id="GO:0016020">
    <property type="term" value="C:membrane"/>
    <property type="evidence" value="ECO:0007669"/>
    <property type="project" value="UniProtKB-SubCell"/>
</dbReference>
<feature type="domain" description="ABC-2 type transporter transmembrane" evidence="6">
    <location>
        <begin position="55"/>
        <end position="234"/>
    </location>
</feature>
<dbReference type="InterPro" id="IPR013525">
    <property type="entry name" value="ABC2_TM"/>
</dbReference>
<feature type="transmembrane region" description="Helical" evidence="5">
    <location>
        <begin position="133"/>
        <end position="157"/>
    </location>
</feature>